<keyword evidence="1" id="KW-0472">Membrane</keyword>
<name>A0A6F8Y4E2_9ACTN</name>
<sequence>MARVVALAVRRAGMLLAGALVLGVRLPAAWVPGLRVLGPGSTAKASPAWRPRTAAAWRLAAAAPWALAAAKATALAWAVLEWRW</sequence>
<organism evidence="2 3">
    <name type="scientific">Phytohabitans flavus</name>
    <dbReference type="NCBI Taxonomy" id="1076124"/>
    <lineage>
        <taxon>Bacteria</taxon>
        <taxon>Bacillati</taxon>
        <taxon>Actinomycetota</taxon>
        <taxon>Actinomycetes</taxon>
        <taxon>Micromonosporales</taxon>
        <taxon>Micromonosporaceae</taxon>
    </lineage>
</organism>
<evidence type="ECO:0000313" key="2">
    <source>
        <dbReference type="EMBL" id="BCB80927.1"/>
    </source>
</evidence>
<evidence type="ECO:0000256" key="1">
    <source>
        <dbReference type="SAM" id="Phobius"/>
    </source>
</evidence>
<feature type="transmembrane region" description="Helical" evidence="1">
    <location>
        <begin position="55"/>
        <end position="80"/>
    </location>
</feature>
<dbReference type="KEGG" id="pfla:Pflav_073370"/>
<protein>
    <submittedName>
        <fullName evidence="2">Uncharacterized protein</fullName>
    </submittedName>
</protein>
<proteinExistence type="predicted"/>
<accession>A0A6F8Y4E2</accession>
<keyword evidence="1" id="KW-0812">Transmembrane</keyword>
<reference evidence="2 3" key="2">
    <citation type="submission" date="2020-03" db="EMBL/GenBank/DDBJ databases">
        <authorList>
            <person name="Ichikawa N."/>
            <person name="Kimura A."/>
            <person name="Kitahashi Y."/>
            <person name="Uohara A."/>
        </authorList>
    </citation>
    <scope>NUCLEOTIDE SEQUENCE [LARGE SCALE GENOMIC DNA]</scope>
    <source>
        <strain evidence="2 3">NBRC 107702</strain>
    </source>
</reference>
<reference evidence="2 3" key="1">
    <citation type="submission" date="2020-03" db="EMBL/GenBank/DDBJ databases">
        <title>Whole genome shotgun sequence of Phytohabitans flavus NBRC 107702.</title>
        <authorList>
            <person name="Komaki H."/>
            <person name="Tamura T."/>
        </authorList>
    </citation>
    <scope>NUCLEOTIDE SEQUENCE [LARGE SCALE GENOMIC DNA]</scope>
    <source>
        <strain evidence="2 3">NBRC 107702</strain>
    </source>
</reference>
<dbReference type="AlphaFoldDB" id="A0A6F8Y4E2"/>
<feature type="transmembrane region" description="Helical" evidence="1">
    <location>
        <begin position="12"/>
        <end position="31"/>
    </location>
</feature>
<keyword evidence="3" id="KW-1185">Reference proteome</keyword>
<dbReference type="Proteomes" id="UP000502508">
    <property type="component" value="Chromosome"/>
</dbReference>
<dbReference type="EMBL" id="AP022870">
    <property type="protein sequence ID" value="BCB80927.1"/>
    <property type="molecule type" value="Genomic_DNA"/>
</dbReference>
<evidence type="ECO:0000313" key="3">
    <source>
        <dbReference type="Proteomes" id="UP000502508"/>
    </source>
</evidence>
<gene>
    <name evidence="2" type="ORF">Pflav_073370</name>
</gene>
<keyword evidence="1" id="KW-1133">Transmembrane helix</keyword>